<keyword evidence="3" id="KW-1185">Reference proteome</keyword>
<dbReference type="OrthoDB" id="5405545at2"/>
<gene>
    <name evidence="2" type="ordered locus">Geob_2003</name>
</gene>
<organism evidence="2 3">
    <name type="scientific">Geotalea daltonii (strain DSM 22248 / JCM 15807 / FRC-32)</name>
    <name type="common">Geobacter daltonii</name>
    <dbReference type="NCBI Taxonomy" id="316067"/>
    <lineage>
        <taxon>Bacteria</taxon>
        <taxon>Pseudomonadati</taxon>
        <taxon>Thermodesulfobacteriota</taxon>
        <taxon>Desulfuromonadia</taxon>
        <taxon>Geobacterales</taxon>
        <taxon>Geobacteraceae</taxon>
        <taxon>Geotalea</taxon>
    </lineage>
</organism>
<dbReference type="SUPFAM" id="SSF53335">
    <property type="entry name" value="S-adenosyl-L-methionine-dependent methyltransferases"/>
    <property type="match status" value="1"/>
</dbReference>
<evidence type="ECO:0000259" key="1">
    <source>
        <dbReference type="Pfam" id="PF13847"/>
    </source>
</evidence>
<keyword evidence="2" id="KW-0808">Transferase</keyword>
<name>B9M894_GEODF</name>
<reference evidence="2 3" key="1">
    <citation type="submission" date="2009-01" db="EMBL/GenBank/DDBJ databases">
        <title>Complete sequence of Geobacter sp. FRC-32.</title>
        <authorList>
            <consortium name="US DOE Joint Genome Institute"/>
            <person name="Lucas S."/>
            <person name="Copeland A."/>
            <person name="Lapidus A."/>
            <person name="Glavina del Rio T."/>
            <person name="Dalin E."/>
            <person name="Tice H."/>
            <person name="Bruce D."/>
            <person name="Goodwin L."/>
            <person name="Pitluck S."/>
            <person name="Saunders E."/>
            <person name="Brettin T."/>
            <person name="Detter J.C."/>
            <person name="Han C."/>
            <person name="Larimer F."/>
            <person name="Land M."/>
            <person name="Hauser L."/>
            <person name="Kyrpides N."/>
            <person name="Ovchinnikova G."/>
            <person name="Kostka J."/>
            <person name="Richardson P."/>
        </authorList>
    </citation>
    <scope>NUCLEOTIDE SEQUENCE [LARGE SCALE GENOMIC DNA]</scope>
    <source>
        <strain evidence="3">DSM 22248 / JCM 15807 / FRC-32</strain>
    </source>
</reference>
<dbReference type="RefSeq" id="WP_012647089.1">
    <property type="nucleotide sequence ID" value="NC_011979.1"/>
</dbReference>
<feature type="domain" description="Methyltransferase" evidence="1">
    <location>
        <begin position="29"/>
        <end position="140"/>
    </location>
</feature>
<evidence type="ECO:0000313" key="2">
    <source>
        <dbReference type="EMBL" id="ACM20360.1"/>
    </source>
</evidence>
<dbReference type="InterPro" id="IPR025714">
    <property type="entry name" value="Methyltranfer_dom"/>
</dbReference>
<dbReference type="eggNOG" id="COG0500">
    <property type="taxonomic scope" value="Bacteria"/>
</dbReference>
<dbReference type="STRING" id="316067.Geob_2003"/>
<dbReference type="PANTHER" id="PTHR45128">
    <property type="entry name" value="METHYLTRANSFERASE TYPE 11"/>
    <property type="match status" value="1"/>
</dbReference>
<dbReference type="HOGENOM" id="CLU_037990_16_1_7"/>
<proteinExistence type="predicted"/>
<dbReference type="Pfam" id="PF13847">
    <property type="entry name" value="Methyltransf_31"/>
    <property type="match status" value="1"/>
</dbReference>
<dbReference type="Gene3D" id="3.40.50.150">
    <property type="entry name" value="Vaccinia Virus protein VP39"/>
    <property type="match status" value="1"/>
</dbReference>
<sequence length="190" mass="21082">MSKKPVAAGKSSFDLIDTTEFFSRIPLAPGIEVLDVACGVGRYSMEMAKLLDQRGMIHAVDMWEEGIELLKESIRQQGIRNIKPVRADITKRIPLDDGSIDFCLMATILHDLSPAGQDETLKEIKRVLKNDGVLAVIEFKKIDKGPGPPVSIRLSEQEAEETLRKHGFLKTYLGEIGEFNYLLTLQKGGA</sequence>
<dbReference type="PANTHER" id="PTHR45128:SF1">
    <property type="entry name" value="S-ADENOSYLMETHIONINE-DEPENDENT METHYLTRANSFERASE RV2258C"/>
    <property type="match status" value="1"/>
</dbReference>
<dbReference type="InterPro" id="IPR029063">
    <property type="entry name" value="SAM-dependent_MTases_sf"/>
</dbReference>
<dbReference type="InterPro" id="IPR053173">
    <property type="entry name" value="SAM-binding_MTase"/>
</dbReference>
<dbReference type="KEGG" id="geo:Geob_2003"/>
<accession>B9M894</accession>
<dbReference type="Proteomes" id="UP000007721">
    <property type="component" value="Chromosome"/>
</dbReference>
<dbReference type="GO" id="GO:0032259">
    <property type="term" value="P:methylation"/>
    <property type="evidence" value="ECO:0007669"/>
    <property type="project" value="UniProtKB-KW"/>
</dbReference>
<protein>
    <submittedName>
        <fullName evidence="2">SAM-dependent methyltransferase, type 11</fullName>
    </submittedName>
</protein>
<dbReference type="AlphaFoldDB" id="B9M894"/>
<dbReference type="EMBL" id="CP001390">
    <property type="protein sequence ID" value="ACM20360.1"/>
    <property type="molecule type" value="Genomic_DNA"/>
</dbReference>
<keyword evidence="2" id="KW-0489">Methyltransferase</keyword>
<evidence type="ECO:0000313" key="3">
    <source>
        <dbReference type="Proteomes" id="UP000007721"/>
    </source>
</evidence>
<dbReference type="GO" id="GO:0008168">
    <property type="term" value="F:methyltransferase activity"/>
    <property type="evidence" value="ECO:0007669"/>
    <property type="project" value="UniProtKB-KW"/>
</dbReference>
<dbReference type="CDD" id="cd02440">
    <property type="entry name" value="AdoMet_MTases"/>
    <property type="match status" value="1"/>
</dbReference>